<evidence type="ECO:0000313" key="2">
    <source>
        <dbReference type="EMBL" id="MBP2291816.1"/>
    </source>
</evidence>
<name>A0ABS4SGX5_9PROT</name>
<reference evidence="2 3" key="1">
    <citation type="submission" date="2021-03" db="EMBL/GenBank/DDBJ databases">
        <title>Genomic Encyclopedia of Type Strains, Phase III (KMG-III): the genomes of soil and plant-associated and newly described type strains.</title>
        <authorList>
            <person name="Whitman W."/>
        </authorList>
    </citation>
    <scope>NUCLEOTIDE SEQUENCE [LARGE SCALE GENOMIC DNA]</scope>
    <source>
        <strain evidence="2 3">IMMIB AFH-6</strain>
    </source>
</reference>
<organism evidence="2 3">
    <name type="scientific">Azospirillum rugosum</name>
    <dbReference type="NCBI Taxonomy" id="416170"/>
    <lineage>
        <taxon>Bacteria</taxon>
        <taxon>Pseudomonadati</taxon>
        <taxon>Pseudomonadota</taxon>
        <taxon>Alphaproteobacteria</taxon>
        <taxon>Rhodospirillales</taxon>
        <taxon>Azospirillaceae</taxon>
        <taxon>Azospirillum</taxon>
    </lineage>
</organism>
<proteinExistence type="predicted"/>
<dbReference type="RefSeq" id="WP_209765415.1">
    <property type="nucleotide sequence ID" value="NZ_JAGINP010000004.1"/>
</dbReference>
<sequence length="118" mass="12507">MDDAILTNTIMMNTFMILGMSAVTVFVKAALFILGDRIVFPPLLKQALGFVPVTVLTAIIVPMILSPHGEGLELTWRNPQLVGAAVAVLACVATGGRQLLTIVAALATFFVWQLGVLG</sequence>
<evidence type="ECO:0000256" key="1">
    <source>
        <dbReference type="SAM" id="Phobius"/>
    </source>
</evidence>
<dbReference type="EMBL" id="JAGINP010000004">
    <property type="protein sequence ID" value="MBP2291816.1"/>
    <property type="molecule type" value="Genomic_DNA"/>
</dbReference>
<keyword evidence="1" id="KW-1133">Transmembrane helix</keyword>
<comment type="caution">
    <text evidence="2">The sequence shown here is derived from an EMBL/GenBank/DDBJ whole genome shotgun (WGS) entry which is preliminary data.</text>
</comment>
<keyword evidence="1" id="KW-0472">Membrane</keyword>
<dbReference type="Proteomes" id="UP000781958">
    <property type="component" value="Unassembled WGS sequence"/>
</dbReference>
<feature type="transmembrane region" description="Helical" evidence="1">
    <location>
        <begin position="85"/>
        <end position="112"/>
    </location>
</feature>
<dbReference type="InterPro" id="IPR008407">
    <property type="entry name" value="Brnchd-chn_aa_trnsp_AzlD"/>
</dbReference>
<protein>
    <submittedName>
        <fullName evidence="2">Branched-subunit amino acid transport protein</fullName>
    </submittedName>
</protein>
<dbReference type="Pfam" id="PF05437">
    <property type="entry name" value="AzlD"/>
    <property type="match status" value="1"/>
</dbReference>
<keyword evidence="1" id="KW-0812">Transmembrane</keyword>
<keyword evidence="3" id="KW-1185">Reference proteome</keyword>
<feature type="transmembrane region" description="Helical" evidence="1">
    <location>
        <begin position="47"/>
        <end position="65"/>
    </location>
</feature>
<accession>A0ABS4SGX5</accession>
<feature type="transmembrane region" description="Helical" evidence="1">
    <location>
        <begin position="15"/>
        <end position="35"/>
    </location>
</feature>
<evidence type="ECO:0000313" key="3">
    <source>
        <dbReference type="Proteomes" id="UP000781958"/>
    </source>
</evidence>
<gene>
    <name evidence="2" type="ORF">J2851_001565</name>
</gene>